<dbReference type="AlphaFoldDB" id="A0A6I4VXH2"/>
<keyword evidence="2" id="KW-1185">Reference proteome</keyword>
<protein>
    <submittedName>
        <fullName evidence="1">Uncharacterized protein</fullName>
    </submittedName>
</protein>
<evidence type="ECO:0000313" key="1">
    <source>
        <dbReference type="EMBL" id="MXQ55381.1"/>
    </source>
</evidence>
<accession>A0A6I4VXH2</accession>
<dbReference type="EMBL" id="WUUL01000014">
    <property type="protein sequence ID" value="MXQ55381.1"/>
    <property type="molecule type" value="Genomic_DNA"/>
</dbReference>
<dbReference type="RefSeq" id="WP_160802733.1">
    <property type="nucleotide sequence ID" value="NZ_WUUL01000014.1"/>
</dbReference>
<proteinExistence type="predicted"/>
<dbReference type="Proteomes" id="UP000430692">
    <property type="component" value="Unassembled WGS sequence"/>
</dbReference>
<evidence type="ECO:0000313" key="2">
    <source>
        <dbReference type="Proteomes" id="UP000430692"/>
    </source>
</evidence>
<sequence length="105" mass="12426">MVRYWKDYRSITDDIFKKLTISKLAIENSDGKRDIYFHQIQDHLELPHTTNTKVSEQVFTELIGTYNEKNASVCSIEKKEDHLILDGISYIRRQSRLLPHKPICF</sequence>
<comment type="caution">
    <text evidence="1">The sequence shown here is derived from an EMBL/GenBank/DDBJ whole genome shotgun (WGS) entry which is preliminary data.</text>
</comment>
<reference evidence="1 2" key="1">
    <citation type="submission" date="2019-12" db="EMBL/GenBank/DDBJ databases">
        <title>Whole-genome analyses of novel actinobacteria.</title>
        <authorList>
            <person name="Sahin N."/>
            <person name="Saygin H."/>
        </authorList>
    </citation>
    <scope>NUCLEOTIDE SEQUENCE [LARGE SCALE GENOMIC DNA]</scope>
    <source>
        <strain evidence="1 2">KC615</strain>
    </source>
</reference>
<organism evidence="1 2">
    <name type="scientific">Shimazuella alba</name>
    <dbReference type="NCBI Taxonomy" id="2690964"/>
    <lineage>
        <taxon>Bacteria</taxon>
        <taxon>Bacillati</taxon>
        <taxon>Bacillota</taxon>
        <taxon>Bacilli</taxon>
        <taxon>Bacillales</taxon>
        <taxon>Thermoactinomycetaceae</taxon>
        <taxon>Shimazuella</taxon>
    </lineage>
</organism>
<gene>
    <name evidence="1" type="ORF">GSM42_16995</name>
</gene>
<name>A0A6I4VXH2_9BACL</name>